<reference evidence="1 2" key="1">
    <citation type="submission" date="2017-06" db="EMBL/GenBank/DDBJ databases">
        <authorList>
            <person name="Kim H.J."/>
            <person name="Triplett B.A."/>
        </authorList>
    </citation>
    <scope>NUCLEOTIDE SEQUENCE [LARGE SCALE GENOMIC DNA]</scope>
    <source>
        <strain evidence="1 2">DSM 22179</strain>
    </source>
</reference>
<dbReference type="RefSeq" id="WP_088817515.1">
    <property type="nucleotide sequence ID" value="NZ_FYEZ01000001.1"/>
</dbReference>
<dbReference type="OrthoDB" id="5169219at2"/>
<accession>A0A212T6D3</accession>
<sequence length="510" mass="53698">MNRSTSASRSVDRRTFLGTAALGLVVAGSASPFASHAHAARTTRMGAGYGPLRPAGPLLALPEGFSYTVLAESGTDTVGGYRVAGDQDAMGCFAGPDGGSVIVCNHEVGGDASEGVPHVDGLVYDPAGKGGTSTLVVNADNEVQEHYTSLAGTVDNCAGGITPWGTWLTCEETEERAGTHEDDGVTYTFEKDHGYVFEVDPTSAEANLGKANVPLKFLGRFAHEAAAVDPETGCIYLTEDADEPNGLYYRWTPPADYRQGPGALHALAESGDPEVGTLEALVAYTPSGEHVRDLSLATRTNTTYSVEWVEVPDRDARETSVREQFTDDQITRSRKLEGQWWADGGAYFVASYARKDDGSLHEHDGQVWFFDPAKQTITLTTVFGVNPDPEAGGVDGPDNITVSPHGGIILAEDGDGLSHLVGVTDQGKAYKLAQNLLDDSEWAGPCFNAAGDTLFANIQGEPGRTFAITGPWGRPSNADPDQVEGPVIDTGATGGSAFGDAQRHVAGTLD</sequence>
<dbReference type="Proteomes" id="UP000198122">
    <property type="component" value="Unassembled WGS sequence"/>
</dbReference>
<proteinExistence type="predicted"/>
<protein>
    <recommendedName>
        <fullName evidence="3">Tat (Twin-arginine translocation) pathway signal sequence</fullName>
    </recommendedName>
</protein>
<dbReference type="Pfam" id="PF05787">
    <property type="entry name" value="PhoX"/>
    <property type="match status" value="1"/>
</dbReference>
<evidence type="ECO:0008006" key="3">
    <source>
        <dbReference type="Google" id="ProtNLM"/>
    </source>
</evidence>
<dbReference type="AlphaFoldDB" id="A0A212T6D3"/>
<evidence type="ECO:0000313" key="1">
    <source>
        <dbReference type="EMBL" id="SNC61623.1"/>
    </source>
</evidence>
<gene>
    <name evidence="1" type="ORF">SAMN05445756_0520</name>
</gene>
<organism evidence="1 2">
    <name type="scientific">Kytococcus aerolatus</name>
    <dbReference type="NCBI Taxonomy" id="592308"/>
    <lineage>
        <taxon>Bacteria</taxon>
        <taxon>Bacillati</taxon>
        <taxon>Actinomycetota</taxon>
        <taxon>Actinomycetes</taxon>
        <taxon>Micrococcales</taxon>
        <taxon>Kytococcaceae</taxon>
        <taxon>Kytococcus</taxon>
    </lineage>
</organism>
<dbReference type="PANTHER" id="PTHR35399">
    <property type="entry name" value="SLR8030 PROTEIN"/>
    <property type="match status" value="1"/>
</dbReference>
<dbReference type="EMBL" id="FYEZ01000001">
    <property type="protein sequence ID" value="SNC61623.1"/>
    <property type="molecule type" value="Genomic_DNA"/>
</dbReference>
<dbReference type="PROSITE" id="PS51318">
    <property type="entry name" value="TAT"/>
    <property type="match status" value="1"/>
</dbReference>
<evidence type="ECO:0000313" key="2">
    <source>
        <dbReference type="Proteomes" id="UP000198122"/>
    </source>
</evidence>
<name>A0A212T6D3_9MICO</name>
<keyword evidence="2" id="KW-1185">Reference proteome</keyword>
<dbReference type="PANTHER" id="PTHR35399:SF4">
    <property type="entry name" value="MEMBRANE PROTEIN"/>
    <property type="match status" value="1"/>
</dbReference>
<dbReference type="InterPro" id="IPR008557">
    <property type="entry name" value="PhoX"/>
</dbReference>
<dbReference type="SUPFAM" id="SSF63829">
    <property type="entry name" value="Calcium-dependent phosphotriesterase"/>
    <property type="match status" value="1"/>
</dbReference>
<dbReference type="InterPro" id="IPR006311">
    <property type="entry name" value="TAT_signal"/>
</dbReference>